<keyword evidence="2" id="KW-1185">Reference proteome</keyword>
<evidence type="ECO:0000313" key="2">
    <source>
        <dbReference type="Proteomes" id="UP000652761"/>
    </source>
</evidence>
<protein>
    <submittedName>
        <fullName evidence="1">Uncharacterized protein</fullName>
    </submittedName>
</protein>
<sequence length="163" mass="17745">MPLKDYTFFSVPLFEFIAYLTGLNSNPSGSSYLWVVVRPSGSLAGVREDRWLAFQQGPSVSCRRVSLLLLGARAASMVASSLVLRLDFFFGLRVRVGVLRRLREPTCGVAFTGAGLCCLRNWSKNGALVVLVEVLPKPVCVASAGCCVSSVGHVFWPFAWVVL</sequence>
<proteinExistence type="predicted"/>
<name>A0A843VI29_COLES</name>
<accession>A0A843VI29</accession>
<dbReference type="EMBL" id="NMUH01001631">
    <property type="protein sequence ID" value="MQL94107.1"/>
    <property type="molecule type" value="Genomic_DNA"/>
</dbReference>
<evidence type="ECO:0000313" key="1">
    <source>
        <dbReference type="EMBL" id="MQL94107.1"/>
    </source>
</evidence>
<organism evidence="1 2">
    <name type="scientific">Colocasia esculenta</name>
    <name type="common">Wild taro</name>
    <name type="synonym">Arum esculentum</name>
    <dbReference type="NCBI Taxonomy" id="4460"/>
    <lineage>
        <taxon>Eukaryota</taxon>
        <taxon>Viridiplantae</taxon>
        <taxon>Streptophyta</taxon>
        <taxon>Embryophyta</taxon>
        <taxon>Tracheophyta</taxon>
        <taxon>Spermatophyta</taxon>
        <taxon>Magnoliopsida</taxon>
        <taxon>Liliopsida</taxon>
        <taxon>Araceae</taxon>
        <taxon>Aroideae</taxon>
        <taxon>Colocasieae</taxon>
        <taxon>Colocasia</taxon>
    </lineage>
</organism>
<dbReference type="AlphaFoldDB" id="A0A843VI29"/>
<dbReference type="Proteomes" id="UP000652761">
    <property type="component" value="Unassembled WGS sequence"/>
</dbReference>
<reference evidence="1" key="1">
    <citation type="submission" date="2017-07" db="EMBL/GenBank/DDBJ databases">
        <title>Taro Niue Genome Assembly and Annotation.</title>
        <authorList>
            <person name="Atibalentja N."/>
            <person name="Keating K."/>
            <person name="Fields C.J."/>
        </authorList>
    </citation>
    <scope>NUCLEOTIDE SEQUENCE</scope>
    <source>
        <strain evidence="1">Niue_2</strain>
        <tissue evidence="1">Leaf</tissue>
    </source>
</reference>
<gene>
    <name evidence="1" type="ORF">Taro_026759</name>
</gene>
<comment type="caution">
    <text evidence="1">The sequence shown here is derived from an EMBL/GenBank/DDBJ whole genome shotgun (WGS) entry which is preliminary data.</text>
</comment>